<dbReference type="Proteomes" id="UP001302812">
    <property type="component" value="Unassembled WGS sequence"/>
</dbReference>
<protein>
    <submittedName>
        <fullName evidence="2">HET-domain-containing protein</fullName>
    </submittedName>
</protein>
<name>A0AAN6TDR1_9PEZI</name>
<organism evidence="2 3">
    <name type="scientific">Canariomyces notabilis</name>
    <dbReference type="NCBI Taxonomy" id="2074819"/>
    <lineage>
        <taxon>Eukaryota</taxon>
        <taxon>Fungi</taxon>
        <taxon>Dikarya</taxon>
        <taxon>Ascomycota</taxon>
        <taxon>Pezizomycotina</taxon>
        <taxon>Sordariomycetes</taxon>
        <taxon>Sordariomycetidae</taxon>
        <taxon>Sordariales</taxon>
        <taxon>Chaetomiaceae</taxon>
        <taxon>Canariomyces</taxon>
    </lineage>
</organism>
<evidence type="ECO:0000313" key="2">
    <source>
        <dbReference type="EMBL" id="KAK4112503.1"/>
    </source>
</evidence>
<gene>
    <name evidence="2" type="ORF">N656DRAFT_709658</name>
</gene>
<reference evidence="2" key="2">
    <citation type="submission" date="2023-05" db="EMBL/GenBank/DDBJ databases">
        <authorList>
            <consortium name="Lawrence Berkeley National Laboratory"/>
            <person name="Steindorff A."/>
            <person name="Hensen N."/>
            <person name="Bonometti L."/>
            <person name="Westerberg I."/>
            <person name="Brannstrom I.O."/>
            <person name="Guillou S."/>
            <person name="Cros-Aarteil S."/>
            <person name="Calhoun S."/>
            <person name="Haridas S."/>
            <person name="Kuo A."/>
            <person name="Mondo S."/>
            <person name="Pangilinan J."/>
            <person name="Riley R."/>
            <person name="Labutti K."/>
            <person name="Andreopoulos B."/>
            <person name="Lipzen A."/>
            <person name="Chen C."/>
            <person name="Yanf M."/>
            <person name="Daum C."/>
            <person name="Ng V."/>
            <person name="Clum A."/>
            <person name="Ohm R."/>
            <person name="Martin F."/>
            <person name="Silar P."/>
            <person name="Natvig D."/>
            <person name="Lalanne C."/>
            <person name="Gautier V."/>
            <person name="Ament-Velasquez S.L."/>
            <person name="Kruys A."/>
            <person name="Hutchinson M.I."/>
            <person name="Powell A.J."/>
            <person name="Barry K."/>
            <person name="Miller A.N."/>
            <person name="Grigoriev I.V."/>
            <person name="Debuchy R."/>
            <person name="Gladieux P."/>
            <person name="Thoren M.H."/>
            <person name="Johannesson H."/>
        </authorList>
    </citation>
    <scope>NUCLEOTIDE SEQUENCE</scope>
    <source>
        <strain evidence="2">CBS 508.74</strain>
    </source>
</reference>
<sequence length="700" mass="78469">MDKLSESPIYPPFCYSEEEKAELGAADTQFRLLELLPSASEEQLKCRIVVREIEKPLQDYKALSYCWGNGGGSQFITDSVGEPKALAITESLHTALLHFRDASTSVWLWIDQICINQRDGNEKGQQVRLMGSIYTRAEQVLVWLGPAEQVLVWVNPEEHSSDVLMDAWQTVGQEARNFGMESYYTKERWPLLSRIMNNIDPGDPKTAEFQKLVRLAAEKLAPLITRQTLRHWLARPWFGRAWTVQEFCLCANTVFVCGSKRVPVEFVMLAIQVLQFSAVRLITSAVPLELLEEVANEPTARLFSCRQRRRKLDRGEEGATGDQLHALLRKLYVGRNTQATFHRDRIFSLLGLAVDTHSLDISPDYAEKGEAPAEARMLTRAARAMITNPSTGRIDVLCYSQFPKAPDLANDLPSWVPDWRGNLRPSFYTIHEATDTHLFSACGPETSVRSLPTTPSMPHSALGLAGYLVDTVSAIAAGGTWDDMSWDAARFLGFFAQVDALFAHSLSVSANLPQFYPSESRRHEARWRVPIGDLFWTSRGSGPRMRRPGGGSSETAQAAQLQWAQCVESLRWFDECEKLADVAEQNRRLVEWDWEGKRERGELGGDYHESMKYVMGKKPFCTAEGYLGMGPAGVREGDVVVVFCGGRIPFVLRPVEDVIVAGDGDGGTKRMFRFVGEAYCDGVMDGEVVGVRQLTEFYLV</sequence>
<dbReference type="Pfam" id="PF06985">
    <property type="entry name" value="HET"/>
    <property type="match status" value="1"/>
</dbReference>
<dbReference type="Pfam" id="PF26639">
    <property type="entry name" value="Het-6_barrel"/>
    <property type="match status" value="1"/>
</dbReference>
<dbReference type="RefSeq" id="XP_064670073.1">
    <property type="nucleotide sequence ID" value="XM_064811612.1"/>
</dbReference>
<dbReference type="AlphaFoldDB" id="A0AAN6TDR1"/>
<evidence type="ECO:0000313" key="3">
    <source>
        <dbReference type="Proteomes" id="UP001302812"/>
    </source>
</evidence>
<dbReference type="PANTHER" id="PTHR24148">
    <property type="entry name" value="ANKYRIN REPEAT DOMAIN-CONTAINING PROTEIN 39 HOMOLOG-RELATED"/>
    <property type="match status" value="1"/>
</dbReference>
<accession>A0AAN6TDR1</accession>
<keyword evidence="3" id="KW-1185">Reference proteome</keyword>
<dbReference type="InterPro" id="IPR010730">
    <property type="entry name" value="HET"/>
</dbReference>
<evidence type="ECO:0000259" key="1">
    <source>
        <dbReference type="Pfam" id="PF06985"/>
    </source>
</evidence>
<comment type="caution">
    <text evidence="2">The sequence shown here is derived from an EMBL/GenBank/DDBJ whole genome shotgun (WGS) entry which is preliminary data.</text>
</comment>
<reference evidence="2" key="1">
    <citation type="journal article" date="2023" name="Mol. Phylogenet. Evol.">
        <title>Genome-scale phylogeny and comparative genomics of the fungal order Sordariales.</title>
        <authorList>
            <person name="Hensen N."/>
            <person name="Bonometti L."/>
            <person name="Westerberg I."/>
            <person name="Brannstrom I.O."/>
            <person name="Guillou S."/>
            <person name="Cros-Aarteil S."/>
            <person name="Calhoun S."/>
            <person name="Haridas S."/>
            <person name="Kuo A."/>
            <person name="Mondo S."/>
            <person name="Pangilinan J."/>
            <person name="Riley R."/>
            <person name="LaButti K."/>
            <person name="Andreopoulos B."/>
            <person name="Lipzen A."/>
            <person name="Chen C."/>
            <person name="Yan M."/>
            <person name="Daum C."/>
            <person name="Ng V."/>
            <person name="Clum A."/>
            <person name="Steindorff A."/>
            <person name="Ohm R.A."/>
            <person name="Martin F."/>
            <person name="Silar P."/>
            <person name="Natvig D.O."/>
            <person name="Lalanne C."/>
            <person name="Gautier V."/>
            <person name="Ament-Velasquez S.L."/>
            <person name="Kruys A."/>
            <person name="Hutchinson M.I."/>
            <person name="Powell A.J."/>
            <person name="Barry K."/>
            <person name="Miller A.N."/>
            <person name="Grigoriev I.V."/>
            <person name="Debuchy R."/>
            <person name="Gladieux P."/>
            <person name="Hiltunen Thoren M."/>
            <person name="Johannesson H."/>
        </authorList>
    </citation>
    <scope>NUCLEOTIDE SEQUENCE</scope>
    <source>
        <strain evidence="2">CBS 508.74</strain>
    </source>
</reference>
<dbReference type="EMBL" id="MU853342">
    <property type="protein sequence ID" value="KAK4112503.1"/>
    <property type="molecule type" value="Genomic_DNA"/>
</dbReference>
<dbReference type="InterPro" id="IPR052895">
    <property type="entry name" value="HetReg/Transcr_Mod"/>
</dbReference>
<feature type="domain" description="Heterokaryon incompatibility" evidence="1">
    <location>
        <begin position="60"/>
        <end position="246"/>
    </location>
</feature>
<dbReference type="PANTHER" id="PTHR24148:SF73">
    <property type="entry name" value="HET DOMAIN PROTEIN (AFU_ORTHOLOGUE AFUA_8G01020)"/>
    <property type="match status" value="1"/>
</dbReference>
<proteinExistence type="predicted"/>
<dbReference type="GeneID" id="89935737"/>